<reference evidence="1" key="1">
    <citation type="journal article" date="2015" name="Nature">
        <title>Complex archaea that bridge the gap between prokaryotes and eukaryotes.</title>
        <authorList>
            <person name="Spang A."/>
            <person name="Saw J.H."/>
            <person name="Jorgensen S.L."/>
            <person name="Zaremba-Niedzwiedzka K."/>
            <person name="Martijn J."/>
            <person name="Lind A.E."/>
            <person name="van Eijk R."/>
            <person name="Schleper C."/>
            <person name="Guy L."/>
            <person name="Ettema T.J."/>
        </authorList>
    </citation>
    <scope>NUCLEOTIDE SEQUENCE</scope>
</reference>
<organism evidence="1">
    <name type="scientific">marine sediment metagenome</name>
    <dbReference type="NCBI Taxonomy" id="412755"/>
    <lineage>
        <taxon>unclassified sequences</taxon>
        <taxon>metagenomes</taxon>
        <taxon>ecological metagenomes</taxon>
    </lineage>
</organism>
<dbReference type="AlphaFoldDB" id="A0A0F9P566"/>
<accession>A0A0F9P566</accession>
<proteinExistence type="predicted"/>
<comment type="caution">
    <text evidence="1">The sequence shown here is derived from an EMBL/GenBank/DDBJ whole genome shotgun (WGS) entry which is preliminary data.</text>
</comment>
<evidence type="ECO:0000313" key="1">
    <source>
        <dbReference type="EMBL" id="KKN26970.1"/>
    </source>
</evidence>
<feature type="non-terminal residue" evidence="1">
    <location>
        <position position="259"/>
    </location>
</feature>
<gene>
    <name evidence="1" type="ORF">LCGC14_0869360</name>
</gene>
<dbReference type="EMBL" id="LAZR01002679">
    <property type="protein sequence ID" value="KKN26970.1"/>
    <property type="molecule type" value="Genomic_DNA"/>
</dbReference>
<sequence>MTYGFVITEWTEDQGLTVLFSHPETLDVDLDDMMKIFYAHITGAGEAGNVLVRLEKARSNVSSYFTGMESSRPFIINLMLELGEDPEMFGETVIKEMNEKILGFLGKMSSNLTQDYELVKELNAYLKGALFLLDRLKNLTKEQRIAQIYNSEKGRAILMTLQERALSRKELQGILEEKLNKIIANMEITLDPFIKTGLVKQDWVEGDTDITLFLLSDFDLMRTPVAKLIDNAKMNLPSPQLATRYLKEVRDFFKNYTPT</sequence>
<name>A0A0F9P566_9ZZZZ</name>
<protein>
    <submittedName>
        <fullName evidence="1">Uncharacterized protein</fullName>
    </submittedName>
</protein>